<dbReference type="GO" id="GO:0005524">
    <property type="term" value="F:ATP binding"/>
    <property type="evidence" value="ECO:0007669"/>
    <property type="project" value="UniProtKB-UniRule"/>
</dbReference>
<proteinExistence type="inferred from homology"/>
<dbReference type="OrthoDB" id="3176171at2759"/>
<keyword evidence="4 9" id="KW-0175">Coiled coil</keyword>
<evidence type="ECO:0000313" key="12">
    <source>
        <dbReference type="Proteomes" id="UP000029120"/>
    </source>
</evidence>
<feature type="binding site" evidence="7">
    <location>
        <begin position="84"/>
        <end position="91"/>
    </location>
    <ligand>
        <name>ATP</name>
        <dbReference type="ChEBI" id="CHEBI:30616"/>
    </ligand>
</feature>
<evidence type="ECO:0000256" key="6">
    <source>
        <dbReference type="ARBA" id="ARBA00061495"/>
    </source>
</evidence>
<dbReference type="OMA" id="FYEDAQQ"/>
<dbReference type="GO" id="GO:0008017">
    <property type="term" value="F:microtubule binding"/>
    <property type="evidence" value="ECO:0007669"/>
    <property type="project" value="InterPro"/>
</dbReference>
<dbReference type="EMBL" id="CM002873">
    <property type="protein sequence ID" value="KFK35500.1"/>
    <property type="molecule type" value="Genomic_DNA"/>
</dbReference>
<evidence type="ECO:0000256" key="5">
    <source>
        <dbReference type="ARBA" id="ARBA00023175"/>
    </source>
</evidence>
<keyword evidence="12" id="KW-1185">Reference proteome</keyword>
<dbReference type="InterPro" id="IPR036961">
    <property type="entry name" value="Kinesin_motor_dom_sf"/>
</dbReference>
<keyword evidence="2 7" id="KW-0547">Nucleotide-binding</keyword>
<dbReference type="PANTHER" id="PTHR47968:SF17">
    <property type="entry name" value="KINESIN-LIKE PROTEIN"/>
    <property type="match status" value="1"/>
</dbReference>
<dbReference type="Gramene" id="KFK35500">
    <property type="protein sequence ID" value="KFK35500"/>
    <property type="gene ID" value="AALP_AA5G292800"/>
</dbReference>
<gene>
    <name evidence="11" type="ordered locus">AALP_Aa5g292800</name>
</gene>
<evidence type="ECO:0000256" key="4">
    <source>
        <dbReference type="ARBA" id="ARBA00023054"/>
    </source>
</evidence>
<dbReference type="InterPro" id="IPR027417">
    <property type="entry name" value="P-loop_NTPase"/>
</dbReference>
<protein>
    <recommendedName>
        <fullName evidence="8">Kinesin-like protein</fullName>
    </recommendedName>
</protein>
<dbReference type="eggNOG" id="KOG0240">
    <property type="taxonomic scope" value="Eukaryota"/>
</dbReference>
<evidence type="ECO:0000256" key="8">
    <source>
        <dbReference type="RuleBase" id="RU000394"/>
    </source>
</evidence>
<dbReference type="SMART" id="SM00129">
    <property type="entry name" value="KISc"/>
    <property type="match status" value="1"/>
</dbReference>
<dbReference type="GO" id="GO:0003777">
    <property type="term" value="F:microtubule motor activity"/>
    <property type="evidence" value="ECO:0007669"/>
    <property type="project" value="InterPro"/>
</dbReference>
<feature type="coiled-coil region" evidence="9">
    <location>
        <begin position="401"/>
        <end position="442"/>
    </location>
</feature>
<evidence type="ECO:0000256" key="9">
    <source>
        <dbReference type="SAM" id="Coils"/>
    </source>
</evidence>
<dbReference type="PROSITE" id="PS00411">
    <property type="entry name" value="KINESIN_MOTOR_1"/>
    <property type="match status" value="1"/>
</dbReference>
<dbReference type="InterPro" id="IPR019821">
    <property type="entry name" value="Kinesin_motor_CS"/>
</dbReference>
<dbReference type="PANTHER" id="PTHR47968">
    <property type="entry name" value="CENTROMERE PROTEIN E"/>
    <property type="match status" value="1"/>
</dbReference>
<evidence type="ECO:0000259" key="10">
    <source>
        <dbReference type="PROSITE" id="PS50067"/>
    </source>
</evidence>
<dbReference type="GO" id="GO:0007018">
    <property type="term" value="P:microtubule-based movement"/>
    <property type="evidence" value="ECO:0007669"/>
    <property type="project" value="InterPro"/>
</dbReference>
<feature type="domain" description="Kinesin motor" evidence="10">
    <location>
        <begin position="3"/>
        <end position="331"/>
    </location>
</feature>
<dbReference type="FunFam" id="3.40.850.10:FF:000114">
    <property type="entry name" value="Kinesin-like protein"/>
    <property type="match status" value="1"/>
</dbReference>
<dbReference type="SUPFAM" id="SSF52540">
    <property type="entry name" value="P-loop containing nucleoside triphosphate hydrolases"/>
    <property type="match status" value="1"/>
</dbReference>
<evidence type="ECO:0000256" key="3">
    <source>
        <dbReference type="ARBA" id="ARBA00022840"/>
    </source>
</evidence>
<evidence type="ECO:0000256" key="1">
    <source>
        <dbReference type="ARBA" id="ARBA00022701"/>
    </source>
</evidence>
<dbReference type="GO" id="GO:0005874">
    <property type="term" value="C:microtubule"/>
    <property type="evidence" value="ECO:0007669"/>
    <property type="project" value="UniProtKB-KW"/>
</dbReference>
<reference evidence="12" key="1">
    <citation type="journal article" date="2015" name="Nat. Plants">
        <title>Genome expansion of Arabis alpina linked with retrotransposition and reduced symmetric DNA methylation.</title>
        <authorList>
            <person name="Willing E.M."/>
            <person name="Rawat V."/>
            <person name="Mandakova T."/>
            <person name="Maumus F."/>
            <person name="James G.V."/>
            <person name="Nordstroem K.J."/>
            <person name="Becker C."/>
            <person name="Warthmann N."/>
            <person name="Chica C."/>
            <person name="Szarzynska B."/>
            <person name="Zytnicki M."/>
            <person name="Albani M.C."/>
            <person name="Kiefer C."/>
            <person name="Bergonzi S."/>
            <person name="Castaings L."/>
            <person name="Mateos J.L."/>
            <person name="Berns M.C."/>
            <person name="Bujdoso N."/>
            <person name="Piofczyk T."/>
            <person name="de Lorenzo L."/>
            <person name="Barrero-Sicilia C."/>
            <person name="Mateos I."/>
            <person name="Piednoel M."/>
            <person name="Hagmann J."/>
            <person name="Chen-Min-Tao R."/>
            <person name="Iglesias-Fernandez R."/>
            <person name="Schuster S.C."/>
            <person name="Alonso-Blanco C."/>
            <person name="Roudier F."/>
            <person name="Carbonero P."/>
            <person name="Paz-Ares J."/>
            <person name="Davis S.J."/>
            <person name="Pecinka A."/>
            <person name="Quesneville H."/>
            <person name="Colot V."/>
            <person name="Lysak M.A."/>
            <person name="Weigel D."/>
            <person name="Coupland G."/>
            <person name="Schneeberger K."/>
        </authorList>
    </citation>
    <scope>NUCLEOTIDE SEQUENCE [LARGE SCALE GENOMIC DNA]</scope>
    <source>
        <strain evidence="12">cv. Pajares</strain>
    </source>
</reference>
<dbReference type="PRINTS" id="PR00380">
    <property type="entry name" value="KINESINHEAVY"/>
</dbReference>
<keyword evidence="3 7" id="KW-0067">ATP-binding</keyword>
<dbReference type="Proteomes" id="UP000029120">
    <property type="component" value="Chromosome 5"/>
</dbReference>
<keyword evidence="5 7" id="KW-0505">Motor protein</keyword>
<dbReference type="Pfam" id="PF00225">
    <property type="entry name" value="Kinesin"/>
    <property type="match status" value="1"/>
</dbReference>
<keyword evidence="1 8" id="KW-0493">Microtubule</keyword>
<dbReference type="CDD" id="cd01369">
    <property type="entry name" value="KISc_KHC_KIF5"/>
    <property type="match status" value="1"/>
</dbReference>
<comment type="similarity">
    <text evidence="6">Belongs to the TRAFAC class myosin-kinesin ATPase superfamily. Kinesin family. KIN-1 subfamily.</text>
</comment>
<dbReference type="AlphaFoldDB" id="A0A087H048"/>
<evidence type="ECO:0000256" key="7">
    <source>
        <dbReference type="PROSITE-ProRule" id="PRU00283"/>
    </source>
</evidence>
<evidence type="ECO:0000313" key="11">
    <source>
        <dbReference type="EMBL" id="KFK35500.1"/>
    </source>
</evidence>
<accession>A0A087H048</accession>
<dbReference type="InterPro" id="IPR001752">
    <property type="entry name" value="Kinesin_motor_dom"/>
</dbReference>
<dbReference type="InterPro" id="IPR027640">
    <property type="entry name" value="Kinesin-like_fam"/>
</dbReference>
<dbReference type="PROSITE" id="PS50067">
    <property type="entry name" value="KINESIN_MOTOR_2"/>
    <property type="match status" value="1"/>
</dbReference>
<dbReference type="Gene3D" id="3.40.850.10">
    <property type="entry name" value="Kinesin motor domain"/>
    <property type="match status" value="1"/>
</dbReference>
<organism evidence="11 12">
    <name type="scientific">Arabis alpina</name>
    <name type="common">Alpine rock-cress</name>
    <dbReference type="NCBI Taxonomy" id="50452"/>
    <lineage>
        <taxon>Eukaryota</taxon>
        <taxon>Viridiplantae</taxon>
        <taxon>Streptophyta</taxon>
        <taxon>Embryophyta</taxon>
        <taxon>Tracheophyta</taxon>
        <taxon>Spermatophyta</taxon>
        <taxon>Magnoliopsida</taxon>
        <taxon>eudicotyledons</taxon>
        <taxon>Gunneridae</taxon>
        <taxon>Pentapetalae</taxon>
        <taxon>rosids</taxon>
        <taxon>malvids</taxon>
        <taxon>Brassicales</taxon>
        <taxon>Brassicaceae</taxon>
        <taxon>Arabideae</taxon>
        <taxon>Arabis</taxon>
    </lineage>
</organism>
<sequence>MSNVTVCARFRPLSSKENRDDGVCVRAIDSETFVFQDDKDDEFTFNLDRVFYQDSAQASIYDFLALPIVTDAVNAINGTIITYGQTGAGKTYSMEGPGIQDCDEHKKGLLPRVVDGMFDQITSSKDFASYTVKLSMVEIYMEKVRDLLDLSKGNIQIKENKTQGILLSGVTEVPVSDSTEALQLLCTGLANRAVGETQMNMSSSRSHCAYLFTIQQDSVTDKRVKTGKLILVDLAGSEKADKTGAEGKVLDEAKTINKSLSALGNVINALTSGSSSKVNHIPYRDSKLTRILQDALGGNSRMALLCCCSPSNSNASETLSTLRFGMRAKHIKASPRASEVKSAKTQEEPCSVTKDEKCGRVLDKMKERMSKEDIKMLEEVFIQEGIIFSLDSMEEVETGYKDIVSETIKSLEQTLEELQLKVKKLEAENKSIKEQALRKQESAAVGKMSRFISSWYASFFTS</sequence>
<evidence type="ECO:0000256" key="2">
    <source>
        <dbReference type="ARBA" id="ARBA00022741"/>
    </source>
</evidence>
<name>A0A087H048_ARAAL</name>